<proteinExistence type="predicted"/>
<dbReference type="AlphaFoldDB" id="A0A1F5WZL4"/>
<organism evidence="1 2">
    <name type="scientific">Candidatus Giovannonibacteria bacterium RIFCSPLOWO2_01_FULL_45_34</name>
    <dbReference type="NCBI Taxonomy" id="1798351"/>
    <lineage>
        <taxon>Bacteria</taxon>
        <taxon>Candidatus Giovannoniibacteriota</taxon>
    </lineage>
</organism>
<sequence length="169" mass="19136">MKKTIALSVLCFALLGNAFDAMAGLRGLYLFMELQTVRFGTTKRFYDIFSFDEVLRQSVPPGARRICEKTVAGFNYIFWIETGDVSRNENVFMATIKQSKKGKQIGGFSGDISVANVPVNHGETHLFTVFESSPVFYANIWGTRDLNSISENHQLDTYDAKLECRYTFQ</sequence>
<dbReference type="STRING" id="1798351.A2930_03235"/>
<reference evidence="1 2" key="1">
    <citation type="journal article" date="2016" name="Nat. Commun.">
        <title>Thousands of microbial genomes shed light on interconnected biogeochemical processes in an aquifer system.</title>
        <authorList>
            <person name="Anantharaman K."/>
            <person name="Brown C.T."/>
            <person name="Hug L.A."/>
            <person name="Sharon I."/>
            <person name="Castelle C.J."/>
            <person name="Probst A.J."/>
            <person name="Thomas B.C."/>
            <person name="Singh A."/>
            <person name="Wilkins M.J."/>
            <person name="Karaoz U."/>
            <person name="Brodie E.L."/>
            <person name="Williams K.H."/>
            <person name="Hubbard S.S."/>
            <person name="Banfield J.F."/>
        </authorList>
    </citation>
    <scope>NUCLEOTIDE SEQUENCE [LARGE SCALE GENOMIC DNA]</scope>
</reference>
<evidence type="ECO:0000313" key="2">
    <source>
        <dbReference type="Proteomes" id="UP000178114"/>
    </source>
</evidence>
<accession>A0A1F5WZL4</accession>
<dbReference type="EMBL" id="MFID01000019">
    <property type="protein sequence ID" value="OGF81043.1"/>
    <property type="molecule type" value="Genomic_DNA"/>
</dbReference>
<name>A0A1F5WZL4_9BACT</name>
<gene>
    <name evidence="1" type="ORF">A2930_03235</name>
</gene>
<evidence type="ECO:0000313" key="1">
    <source>
        <dbReference type="EMBL" id="OGF81043.1"/>
    </source>
</evidence>
<comment type="caution">
    <text evidence="1">The sequence shown here is derived from an EMBL/GenBank/DDBJ whole genome shotgun (WGS) entry which is preliminary data.</text>
</comment>
<dbReference type="Proteomes" id="UP000178114">
    <property type="component" value="Unassembled WGS sequence"/>
</dbReference>
<protein>
    <submittedName>
        <fullName evidence="1">Uncharacterized protein</fullName>
    </submittedName>
</protein>